<gene>
    <name evidence="2" type="ORF">NOCA1190040</name>
</gene>
<name>A0A2P2CCH6_9ZZZZ</name>
<evidence type="ECO:0000313" key="2">
    <source>
        <dbReference type="EMBL" id="CUR59688.1"/>
    </source>
</evidence>
<feature type="region of interest" description="Disordered" evidence="1">
    <location>
        <begin position="597"/>
        <end position="617"/>
    </location>
</feature>
<dbReference type="AlphaFoldDB" id="A0A2P2CCH6"/>
<evidence type="ECO:0000256" key="1">
    <source>
        <dbReference type="SAM" id="MobiDB-lite"/>
    </source>
</evidence>
<organism evidence="2">
    <name type="scientific">metagenome</name>
    <dbReference type="NCBI Taxonomy" id="256318"/>
    <lineage>
        <taxon>unclassified sequences</taxon>
        <taxon>metagenomes</taxon>
    </lineage>
</organism>
<sequence>MGVADRLGRRAQAAVGVARDHHVLAHPHAVRVGRDPAHALPGHQVGVRHSGAGHDLVVGSPGAVDELDQVEPGHPGQPPQVGDLEALDDDGRVAGAYAVAGQGVEQRLLRGQAGGREEGAVLDLRDHAERLAGARGGAAGEGEDLVEGGHLVEAVVGRVVGAHLRQALLRTQRLELGQGEVLDEPAGDRAAVDLLGGAASGELRVGRDVRGAADLRLVPRHEDAVAGHHQVGLDEVRALAGSELVGGDGVLGPVAGRAAVGEHRGTAGRDALAAHLDPDDLDVVGLAVDPRVVAGEVVVVGEHEAAVAQLHHGLVGDEREGEGVAGAVSVTGADATGVGQVEQVEHRLRDQVAARLGAAEVDLDDALGHRLGAAEVVALEQQHPPLAGHEGVTDQVGRLDRAVDPRPAGVAQGAGVELVDPAHALVGLRDERPLEDRVGVAGAVVRRRLEALAGRQGRLGAAEVGVLRRLDARERDGGVEQDAVVVEVQEVGAELVADQEAAVAQPDHRLDVEVGAGEQPLLGVLVHDRERHLAVRVGEGDVARQVDAAVAAEPLEVRAHEVHPQEEVGGVALGAEAVVGHRPERAVAVVEHRGEAGDHLAGERARAPVGGGHLRAGRRAGGEVVGVDRGAADEGGHLDGPAVAVAVAVIVAAVLAGARGVGGAGEEEGADQEAGEGSGSERRTTVVGAGHGVSLGSEVRAGACAVAPGRVEHEDPVRRVVQVERGGVQVVRERVRRA</sequence>
<proteinExistence type="predicted"/>
<accession>A0A2P2CCH6</accession>
<reference evidence="2" key="1">
    <citation type="submission" date="2015-08" db="EMBL/GenBank/DDBJ databases">
        <authorList>
            <person name="Babu N.S."/>
            <person name="Beckwith C.J."/>
            <person name="Beseler K.G."/>
            <person name="Brison A."/>
            <person name="Carone J.V."/>
            <person name="Caskin T.P."/>
            <person name="Diamond M."/>
            <person name="Durham M.E."/>
            <person name="Foxe J.M."/>
            <person name="Go M."/>
            <person name="Henderson B.A."/>
            <person name="Jones I.B."/>
            <person name="McGettigan J.A."/>
            <person name="Micheletti S.J."/>
            <person name="Nasrallah M.E."/>
            <person name="Ortiz D."/>
            <person name="Piller C.R."/>
            <person name="Privatt S.R."/>
            <person name="Schneider S.L."/>
            <person name="Sharp S."/>
            <person name="Smith T.C."/>
            <person name="Stanton J.D."/>
            <person name="Ullery H.E."/>
            <person name="Wilson R.J."/>
            <person name="Serrano M.G."/>
            <person name="Buck G."/>
            <person name="Lee V."/>
            <person name="Wang Y."/>
            <person name="Carvalho R."/>
            <person name="Voegtly L."/>
            <person name="Shi R."/>
            <person name="Duckworth R."/>
            <person name="Johnson A."/>
            <person name="Loviza R."/>
            <person name="Walstead R."/>
            <person name="Shah Z."/>
            <person name="Kiflezghi M."/>
            <person name="Wade K."/>
            <person name="Ball S.L."/>
            <person name="Bradley K.W."/>
            <person name="Asai D.J."/>
            <person name="Bowman C.A."/>
            <person name="Russell D.A."/>
            <person name="Pope W.H."/>
            <person name="Jacobs-Sera D."/>
            <person name="Hendrix R.W."/>
            <person name="Hatfull G.F."/>
        </authorList>
    </citation>
    <scope>NUCLEOTIDE SEQUENCE</scope>
</reference>
<protein>
    <submittedName>
        <fullName evidence="2">Uncharacterized protein</fullName>
    </submittedName>
</protein>
<feature type="compositionally biased region" description="Basic and acidic residues" evidence="1">
    <location>
        <begin position="597"/>
        <end position="606"/>
    </location>
</feature>
<dbReference type="EMBL" id="CZKB01000011">
    <property type="protein sequence ID" value="CUR59688.1"/>
    <property type="molecule type" value="Genomic_DNA"/>
</dbReference>
<feature type="region of interest" description="Disordered" evidence="1">
    <location>
        <begin position="661"/>
        <end position="684"/>
    </location>
</feature>
<feature type="compositionally biased region" description="Acidic residues" evidence="1">
    <location>
        <begin position="665"/>
        <end position="674"/>
    </location>
</feature>